<evidence type="ECO:0000256" key="1">
    <source>
        <dbReference type="ARBA" id="ARBA00000439"/>
    </source>
</evidence>
<dbReference type="Pfam" id="PF02446">
    <property type="entry name" value="Glyco_hydro_77"/>
    <property type="match status" value="1"/>
</dbReference>
<gene>
    <name evidence="12" type="primary">malQ</name>
    <name evidence="12" type="ORF">ACFO4O_05730</name>
</gene>
<evidence type="ECO:0000256" key="7">
    <source>
        <dbReference type="ARBA" id="ARBA00023277"/>
    </source>
</evidence>
<proteinExistence type="inferred from homology"/>
<dbReference type="Proteomes" id="UP001595897">
    <property type="component" value="Unassembled WGS sequence"/>
</dbReference>
<dbReference type="InterPro" id="IPR048458">
    <property type="entry name" value="MalQ_N"/>
</dbReference>
<evidence type="ECO:0000313" key="12">
    <source>
        <dbReference type="EMBL" id="MFC4699655.1"/>
    </source>
</evidence>
<dbReference type="EMBL" id="JBHSGU010000002">
    <property type="protein sequence ID" value="MFC4699655.1"/>
    <property type="molecule type" value="Genomic_DNA"/>
</dbReference>
<evidence type="ECO:0000256" key="4">
    <source>
        <dbReference type="ARBA" id="ARBA00020295"/>
    </source>
</evidence>
<dbReference type="Pfam" id="PF21226">
    <property type="entry name" value="MalQ_N"/>
    <property type="match status" value="1"/>
</dbReference>
<comment type="caution">
    <text evidence="12">The sequence shown here is derived from an EMBL/GenBank/DDBJ whole genome shotgun (WGS) entry which is preliminary data.</text>
</comment>
<sequence length="739" mass="83719">MMSDLLTHLVEQRGIGTEFIDAWGKPAAISRENQEKLLKTMGYPVDDEASLISFIENEAALEWLTPLNAVYVFRLRAEVSVIMRCAIADAALAHSIKITTEQGAKHTVKFVPVDSILTASQDIDDVEWQQYSVVIPDSIISELGLGYHKVALYKGRKKLAASSLILAPQRCFIPKEIEQGKKLWGYSVQLYCLRSERNWGIGDFRDLRYLAEQAAKLGADFIGLNPIHQLYPANPDACSPYGPSSRRWLNYLYIDVEGLACFDSRAMQQWMKDENVEQKLVSLRGESWVNYEGVAELKLAALRQVFSLFQHTYLNKQSKQKKLFDAFIADGGESLQGLAIFEALQMHLKEQNKEYWGWPVFPKQYQSADMPAVKRFARKYSDDVLFFMFLQWQAQIQFDAASKAATDAGMLIGLYRDLAVGVSDGSAEIWSNKELYCTDVSVGAPPDILGPLGQKWGLPPMDPAVLVNQQYQPIIDMFSSNMKASGALRIDHAMALLRLWWVHNEDDASEGVYVNYPVDDLLAILALESQRNQSLVIGEDLGTVPDAIREKLQENGVYSYRVFFFEQAEDGGFFSPSHYPEQSMATLTTHDMPTLIGYWHCDDLNLGRELGLYPDEEVLQTLFDSRHENKQHILDTLHGHHAISDDVSRDVNYVGMSRSLNFGMQKHMATGSSALLSLQLEDWLEMDKPVNIPGTFNEYPNWKRKLSQNLEEIFARHELQSLASELTDRRKKASQQHKG</sequence>
<dbReference type="PANTHER" id="PTHR32438">
    <property type="entry name" value="4-ALPHA-GLUCANOTRANSFERASE DPE1, CHLOROPLASTIC/AMYLOPLASTIC"/>
    <property type="match status" value="1"/>
</dbReference>
<dbReference type="RefSeq" id="WP_382408245.1">
    <property type="nucleotide sequence ID" value="NZ_JBHSGU010000002.1"/>
</dbReference>
<evidence type="ECO:0000256" key="9">
    <source>
        <dbReference type="ARBA" id="ARBA00031501"/>
    </source>
</evidence>
<evidence type="ECO:0000256" key="5">
    <source>
        <dbReference type="ARBA" id="ARBA00022676"/>
    </source>
</evidence>
<dbReference type="EC" id="2.4.1.25" evidence="3 10"/>
<organism evidence="12 13">
    <name type="scientific">Glaciecola siphonariae</name>
    <dbReference type="NCBI Taxonomy" id="521012"/>
    <lineage>
        <taxon>Bacteria</taxon>
        <taxon>Pseudomonadati</taxon>
        <taxon>Pseudomonadota</taxon>
        <taxon>Gammaproteobacteria</taxon>
        <taxon>Alteromonadales</taxon>
        <taxon>Alteromonadaceae</taxon>
        <taxon>Glaciecola</taxon>
    </lineage>
</organism>
<dbReference type="NCBIfam" id="TIGR00217">
    <property type="entry name" value="malQ"/>
    <property type="match status" value="1"/>
</dbReference>
<keyword evidence="7 10" id="KW-0119">Carbohydrate metabolism</keyword>
<dbReference type="PANTHER" id="PTHR32438:SF5">
    <property type="entry name" value="4-ALPHA-GLUCANOTRANSFERASE DPE1, CHLOROPLASTIC_AMYLOPLASTIC"/>
    <property type="match status" value="1"/>
</dbReference>
<evidence type="ECO:0000313" key="13">
    <source>
        <dbReference type="Proteomes" id="UP001595897"/>
    </source>
</evidence>
<evidence type="ECO:0000256" key="2">
    <source>
        <dbReference type="ARBA" id="ARBA00005684"/>
    </source>
</evidence>
<evidence type="ECO:0000256" key="3">
    <source>
        <dbReference type="ARBA" id="ARBA00012560"/>
    </source>
</evidence>
<name>A0ABV9LVL5_9ALTE</name>
<feature type="domain" description="MalQ N-terminal beta-sandwich" evidence="11">
    <location>
        <begin position="67"/>
        <end position="168"/>
    </location>
</feature>
<dbReference type="NCBIfam" id="NF008274">
    <property type="entry name" value="PRK11052.1"/>
    <property type="match status" value="1"/>
</dbReference>
<evidence type="ECO:0000256" key="10">
    <source>
        <dbReference type="RuleBase" id="RU361207"/>
    </source>
</evidence>
<keyword evidence="13" id="KW-1185">Reference proteome</keyword>
<comment type="catalytic activity">
    <reaction evidence="1 10">
        <text>Transfers a segment of a (1-&gt;4)-alpha-D-glucan to a new position in an acceptor, which may be glucose or a (1-&gt;4)-alpha-D-glucan.</text>
        <dbReference type="EC" id="2.4.1.25"/>
    </reaction>
</comment>
<keyword evidence="5 10" id="KW-0328">Glycosyltransferase</keyword>
<evidence type="ECO:0000256" key="6">
    <source>
        <dbReference type="ARBA" id="ARBA00022679"/>
    </source>
</evidence>
<dbReference type="InterPro" id="IPR003385">
    <property type="entry name" value="Glyco_hydro_77"/>
</dbReference>
<comment type="similarity">
    <text evidence="2 10">Belongs to the disproportionating enzyme family.</text>
</comment>
<reference evidence="13" key="1">
    <citation type="journal article" date="2019" name="Int. J. Syst. Evol. Microbiol.">
        <title>The Global Catalogue of Microorganisms (GCM) 10K type strain sequencing project: providing services to taxonomists for standard genome sequencing and annotation.</title>
        <authorList>
            <consortium name="The Broad Institute Genomics Platform"/>
            <consortium name="The Broad Institute Genome Sequencing Center for Infectious Disease"/>
            <person name="Wu L."/>
            <person name="Ma J."/>
        </authorList>
    </citation>
    <scope>NUCLEOTIDE SEQUENCE [LARGE SCALE GENOMIC DNA]</scope>
    <source>
        <strain evidence="13">KACC 12507</strain>
    </source>
</reference>
<keyword evidence="6 10" id="KW-0808">Transferase</keyword>
<dbReference type="SUPFAM" id="SSF51445">
    <property type="entry name" value="(Trans)glycosidases"/>
    <property type="match status" value="1"/>
</dbReference>
<dbReference type="InterPro" id="IPR017853">
    <property type="entry name" value="GH"/>
</dbReference>
<dbReference type="GO" id="GO:0004134">
    <property type="term" value="F:4-alpha-glucanotransferase activity"/>
    <property type="evidence" value="ECO:0007669"/>
    <property type="project" value="UniProtKB-EC"/>
</dbReference>
<evidence type="ECO:0000259" key="11">
    <source>
        <dbReference type="Pfam" id="PF21226"/>
    </source>
</evidence>
<dbReference type="Gene3D" id="3.20.20.80">
    <property type="entry name" value="Glycosidases"/>
    <property type="match status" value="1"/>
</dbReference>
<evidence type="ECO:0000256" key="8">
    <source>
        <dbReference type="ARBA" id="ARBA00031423"/>
    </source>
</evidence>
<accession>A0ABV9LVL5</accession>
<protein>
    <recommendedName>
        <fullName evidence="4 10">4-alpha-glucanotransferase</fullName>
        <ecNumber evidence="3 10">2.4.1.25</ecNumber>
    </recommendedName>
    <alternativeName>
        <fullName evidence="8 10">Amylomaltase</fullName>
    </alternativeName>
    <alternativeName>
        <fullName evidence="9 10">Disproportionating enzyme</fullName>
    </alternativeName>
</protein>